<evidence type="ECO:0000256" key="1">
    <source>
        <dbReference type="SAM" id="Phobius"/>
    </source>
</evidence>
<comment type="caution">
    <text evidence="2">The sequence shown here is derived from an EMBL/GenBank/DDBJ whole genome shotgun (WGS) entry which is preliminary data.</text>
</comment>
<keyword evidence="1" id="KW-0812">Transmembrane</keyword>
<accession>A0A0K9PDH2</accession>
<protein>
    <submittedName>
        <fullName evidence="2">Uncharacterized protein</fullName>
    </submittedName>
</protein>
<feature type="transmembrane region" description="Helical" evidence="1">
    <location>
        <begin position="86"/>
        <end position="114"/>
    </location>
</feature>
<keyword evidence="1" id="KW-1133">Transmembrane helix</keyword>
<evidence type="ECO:0000313" key="3">
    <source>
        <dbReference type="Proteomes" id="UP000036987"/>
    </source>
</evidence>
<name>A0A0K9PDH2_ZOSMR</name>
<organism evidence="2 3">
    <name type="scientific">Zostera marina</name>
    <name type="common">Eelgrass</name>
    <dbReference type="NCBI Taxonomy" id="29655"/>
    <lineage>
        <taxon>Eukaryota</taxon>
        <taxon>Viridiplantae</taxon>
        <taxon>Streptophyta</taxon>
        <taxon>Embryophyta</taxon>
        <taxon>Tracheophyta</taxon>
        <taxon>Spermatophyta</taxon>
        <taxon>Magnoliopsida</taxon>
        <taxon>Liliopsida</taxon>
        <taxon>Zosteraceae</taxon>
        <taxon>Zostera</taxon>
    </lineage>
</organism>
<dbReference type="Proteomes" id="UP000036987">
    <property type="component" value="Unassembled WGS sequence"/>
</dbReference>
<proteinExistence type="predicted"/>
<keyword evidence="3" id="KW-1185">Reference proteome</keyword>
<evidence type="ECO:0000313" key="2">
    <source>
        <dbReference type="EMBL" id="KMZ66287.1"/>
    </source>
</evidence>
<gene>
    <name evidence="2" type="ORF">ZOSMA_2G03000</name>
</gene>
<dbReference type="EMBL" id="LFYR01000981">
    <property type="protein sequence ID" value="KMZ66287.1"/>
    <property type="molecule type" value="Genomic_DNA"/>
</dbReference>
<reference evidence="3" key="1">
    <citation type="journal article" date="2016" name="Nature">
        <title>The genome of the seagrass Zostera marina reveals angiosperm adaptation to the sea.</title>
        <authorList>
            <person name="Olsen J.L."/>
            <person name="Rouze P."/>
            <person name="Verhelst B."/>
            <person name="Lin Y.-C."/>
            <person name="Bayer T."/>
            <person name="Collen J."/>
            <person name="Dattolo E."/>
            <person name="De Paoli E."/>
            <person name="Dittami S."/>
            <person name="Maumus F."/>
            <person name="Michel G."/>
            <person name="Kersting A."/>
            <person name="Lauritano C."/>
            <person name="Lohaus R."/>
            <person name="Toepel M."/>
            <person name="Tonon T."/>
            <person name="Vanneste K."/>
            <person name="Amirebrahimi M."/>
            <person name="Brakel J."/>
            <person name="Bostroem C."/>
            <person name="Chovatia M."/>
            <person name="Grimwood J."/>
            <person name="Jenkins J.W."/>
            <person name="Jueterbock A."/>
            <person name="Mraz A."/>
            <person name="Stam W.T."/>
            <person name="Tice H."/>
            <person name="Bornberg-Bauer E."/>
            <person name="Green P.J."/>
            <person name="Pearson G.A."/>
            <person name="Procaccini G."/>
            <person name="Duarte C.M."/>
            <person name="Schmutz J."/>
            <person name="Reusch T.B.H."/>
            <person name="Van de Peer Y."/>
        </authorList>
    </citation>
    <scope>NUCLEOTIDE SEQUENCE [LARGE SCALE GENOMIC DNA]</scope>
    <source>
        <strain evidence="3">cv. Finnish</strain>
    </source>
</reference>
<feature type="transmembrane region" description="Helical" evidence="1">
    <location>
        <begin position="120"/>
        <end position="143"/>
    </location>
</feature>
<sequence length="145" mass="16385">MYTVACETSSRLQALENEKLSLANQVSHLSSVNERLLSELQTSQQLYLTEGFQRCQYMCGKMFPDLDFNQVPYTEDKLTERLLSGWLLAMPSTSGLTTSPAVWRHASFMLWFFIGGPPPFLFHASIPFSGFELILCLLGFCPLGF</sequence>
<dbReference type="AlphaFoldDB" id="A0A0K9PDH2"/>
<keyword evidence="1" id="KW-0472">Membrane</keyword>